<dbReference type="EMBL" id="HACA01014873">
    <property type="protein sequence ID" value="CDW32234.1"/>
    <property type="molecule type" value="Transcribed_RNA"/>
</dbReference>
<name>A0A0K2U1S6_LEPSM</name>
<protein>
    <submittedName>
        <fullName evidence="1">Uncharacterized protein</fullName>
    </submittedName>
</protein>
<reference evidence="1" key="1">
    <citation type="submission" date="2014-05" db="EMBL/GenBank/DDBJ databases">
        <authorList>
            <person name="Chronopoulou M."/>
        </authorList>
    </citation>
    <scope>NUCLEOTIDE SEQUENCE</scope>
    <source>
        <tissue evidence="1">Whole organism</tissue>
    </source>
</reference>
<sequence length="62" mass="7321">LDLSTSLNLTKINHLKWLIYFTKYSVSFNKCIYIYQSTGCYWLVLYQSYKTEKAAVLSVRSL</sequence>
<dbReference type="AlphaFoldDB" id="A0A0K2U1S6"/>
<organism evidence="1">
    <name type="scientific">Lepeophtheirus salmonis</name>
    <name type="common">Salmon louse</name>
    <name type="synonym">Caligus salmonis</name>
    <dbReference type="NCBI Taxonomy" id="72036"/>
    <lineage>
        <taxon>Eukaryota</taxon>
        <taxon>Metazoa</taxon>
        <taxon>Ecdysozoa</taxon>
        <taxon>Arthropoda</taxon>
        <taxon>Crustacea</taxon>
        <taxon>Multicrustacea</taxon>
        <taxon>Hexanauplia</taxon>
        <taxon>Copepoda</taxon>
        <taxon>Siphonostomatoida</taxon>
        <taxon>Caligidae</taxon>
        <taxon>Lepeophtheirus</taxon>
    </lineage>
</organism>
<proteinExistence type="predicted"/>
<evidence type="ECO:0000313" key="1">
    <source>
        <dbReference type="EMBL" id="CDW32234.1"/>
    </source>
</evidence>
<accession>A0A0K2U1S6</accession>
<feature type="non-terminal residue" evidence="1">
    <location>
        <position position="1"/>
    </location>
</feature>